<evidence type="ECO:0000259" key="10">
    <source>
        <dbReference type="Pfam" id="PF13906"/>
    </source>
</evidence>
<name>A0A8T0JM91_PHAAN</name>
<dbReference type="Gene3D" id="1.20.1740.10">
    <property type="entry name" value="Amino acid/polyamine transporter I"/>
    <property type="match status" value="1"/>
</dbReference>
<protein>
    <submittedName>
        <fullName evidence="11">Cationic amino acid transporter 1 Amino acid transporter</fullName>
    </submittedName>
</protein>
<feature type="transmembrane region" description="Helical" evidence="9">
    <location>
        <begin position="235"/>
        <end position="254"/>
    </location>
</feature>
<evidence type="ECO:0000256" key="4">
    <source>
        <dbReference type="ARBA" id="ARBA00022692"/>
    </source>
</evidence>
<organism evidence="11 12">
    <name type="scientific">Phaseolus angularis</name>
    <name type="common">Azuki bean</name>
    <name type="synonym">Vigna angularis</name>
    <dbReference type="NCBI Taxonomy" id="3914"/>
    <lineage>
        <taxon>Eukaryota</taxon>
        <taxon>Viridiplantae</taxon>
        <taxon>Streptophyta</taxon>
        <taxon>Embryophyta</taxon>
        <taxon>Tracheophyta</taxon>
        <taxon>Spermatophyta</taxon>
        <taxon>Magnoliopsida</taxon>
        <taxon>eudicotyledons</taxon>
        <taxon>Gunneridae</taxon>
        <taxon>Pentapetalae</taxon>
        <taxon>rosids</taxon>
        <taxon>fabids</taxon>
        <taxon>Fabales</taxon>
        <taxon>Fabaceae</taxon>
        <taxon>Papilionoideae</taxon>
        <taxon>50 kb inversion clade</taxon>
        <taxon>NPAAA clade</taxon>
        <taxon>indigoferoid/millettioid clade</taxon>
        <taxon>Phaseoleae</taxon>
        <taxon>Vigna</taxon>
    </lineage>
</organism>
<feature type="transmembrane region" description="Helical" evidence="9">
    <location>
        <begin position="120"/>
        <end position="139"/>
    </location>
</feature>
<feature type="transmembrane region" description="Helical" evidence="9">
    <location>
        <begin position="402"/>
        <end position="421"/>
    </location>
</feature>
<comment type="similarity">
    <text evidence="2">Belongs to the amino acid-polyamine-organocation (APC) superfamily. Cationic amino acid transporter (CAT) (TC 2.A.3.3) family.</text>
</comment>
<feature type="transmembrane region" description="Helical" evidence="9">
    <location>
        <begin position="519"/>
        <end position="538"/>
    </location>
</feature>
<evidence type="ECO:0000256" key="3">
    <source>
        <dbReference type="ARBA" id="ARBA00022448"/>
    </source>
</evidence>
<feature type="transmembrane region" description="Helical" evidence="9">
    <location>
        <begin position="489"/>
        <end position="510"/>
    </location>
</feature>
<feature type="transmembrane region" description="Helical" evidence="9">
    <location>
        <begin position="95"/>
        <end position="115"/>
    </location>
</feature>
<feature type="compositionally biased region" description="Basic and acidic residues" evidence="8">
    <location>
        <begin position="603"/>
        <end position="613"/>
    </location>
</feature>
<dbReference type="Pfam" id="PF13520">
    <property type="entry name" value="AA_permease_2"/>
    <property type="match status" value="1"/>
</dbReference>
<dbReference type="Proteomes" id="UP000743370">
    <property type="component" value="Unassembled WGS sequence"/>
</dbReference>
<evidence type="ECO:0000256" key="2">
    <source>
        <dbReference type="ARBA" id="ARBA00008572"/>
    </source>
</evidence>
<proteinExistence type="inferred from homology"/>
<evidence type="ECO:0000256" key="1">
    <source>
        <dbReference type="ARBA" id="ARBA00004141"/>
    </source>
</evidence>
<accession>A0A8T0JM91</accession>
<evidence type="ECO:0000256" key="5">
    <source>
        <dbReference type="ARBA" id="ARBA00022970"/>
    </source>
</evidence>
<feature type="transmembrane region" description="Helical" evidence="9">
    <location>
        <begin position="274"/>
        <end position="295"/>
    </location>
</feature>
<dbReference type="PANTHER" id="PTHR43243:SF1">
    <property type="entry name" value="CATIONIC AMINO ACID TRANSPORTER 1"/>
    <property type="match status" value="1"/>
</dbReference>
<evidence type="ECO:0000256" key="6">
    <source>
        <dbReference type="ARBA" id="ARBA00022989"/>
    </source>
</evidence>
<comment type="caution">
    <text evidence="11">The sequence shown here is derived from an EMBL/GenBank/DDBJ whole genome shotgun (WGS) entry which is preliminary data.</text>
</comment>
<evidence type="ECO:0000313" key="12">
    <source>
        <dbReference type="Proteomes" id="UP000743370"/>
    </source>
</evidence>
<dbReference type="AlphaFoldDB" id="A0A8T0JM91"/>
<sequence>MEGIDENRRYSEAVTLESFESLSKYKRALLATPWRLVDRMTGRSMEDVELVEVKRRSHHEMKKTLTWWDLIWFGMGSVIGSGIFVLTGFEVRNHVGPAVVLSYVISGVSAMLSVFCYTEFAVEIPVAGIFLSSSLHVFFKPHPGGSFAYLRVELGDFVAYIASGNILLEYVVGGAAVARSWTSYFATLCNQDPDKFLIHAHHLSADYSNLDPIAVAVLFIIGLFAVSSTKGSSRFNYLASILHLLVLLFIIVAGLTKANAANYSSFLPFGSRGIFQAAAVLFFAYVGFDAVSTMAEETKNPGRDIPLGLIGSMMCTTLVYCMLSVTLCLMQRFSEVDEKAAFSVAFEAVGMSWAKYIVAFGALKGMTSVLLVGAVGQARYLTHIARTQLLPPWLAKVNERTGTPINATVVMLGATAIVAFFTKLDVLANLLSISTLFLFSLVALALLVRRYCARGVATQANIVKFVLCVALILGSSVASAVYWANTTKWVGYTIMVPLWLVGTVGIWLLVPMTKKPKVWGVPLVPFLPSASIGINVFLLGSLDKASFRRFGFWTAILLVYYLFVGLHSSYDMAQILKKEKVESLTESKLDEENVVPSLTESGTKNEDHHNLNN</sequence>
<dbReference type="InterPro" id="IPR002293">
    <property type="entry name" value="AA/rel_permease1"/>
</dbReference>
<feature type="transmembrane region" description="Helical" evidence="9">
    <location>
        <begin position="307"/>
        <end position="333"/>
    </location>
</feature>
<gene>
    <name evidence="11" type="ORF">HKW66_Vig0175910</name>
</gene>
<evidence type="ECO:0000256" key="8">
    <source>
        <dbReference type="SAM" id="MobiDB-lite"/>
    </source>
</evidence>
<keyword evidence="6 9" id="KW-1133">Transmembrane helix</keyword>
<feature type="domain" description="Cationic amino acid transporter C-terminal" evidence="10">
    <location>
        <begin position="519"/>
        <end position="569"/>
    </location>
</feature>
<comment type="subcellular location">
    <subcellularLocation>
        <location evidence="1">Membrane</location>
        <topology evidence="1">Multi-pass membrane protein</topology>
    </subcellularLocation>
</comment>
<feature type="transmembrane region" description="Helical" evidence="9">
    <location>
        <begin position="212"/>
        <end position="228"/>
    </location>
</feature>
<keyword evidence="4 9" id="KW-0812">Transmembrane</keyword>
<keyword evidence="5" id="KW-0029">Amino-acid transport</keyword>
<feature type="transmembrane region" description="Helical" evidence="9">
    <location>
        <begin position="427"/>
        <end position="448"/>
    </location>
</feature>
<feature type="transmembrane region" description="Helical" evidence="9">
    <location>
        <begin position="353"/>
        <end position="381"/>
    </location>
</feature>
<reference evidence="11 12" key="1">
    <citation type="submission" date="2020-05" db="EMBL/GenBank/DDBJ databases">
        <title>Vigna angularis (adzuki bean) Var. LongXiaoDou No. 4 denovo assembly.</title>
        <authorList>
            <person name="Xiang H."/>
        </authorList>
    </citation>
    <scope>NUCLEOTIDE SEQUENCE [LARGE SCALE GENOMIC DNA]</scope>
    <source>
        <tissue evidence="11">Leaf</tissue>
    </source>
</reference>
<dbReference type="InterPro" id="IPR029485">
    <property type="entry name" value="CAT_C"/>
</dbReference>
<evidence type="ECO:0000256" key="9">
    <source>
        <dbReference type="SAM" id="Phobius"/>
    </source>
</evidence>
<dbReference type="Pfam" id="PF13906">
    <property type="entry name" value="AA_permease_C"/>
    <property type="match status" value="1"/>
</dbReference>
<dbReference type="GO" id="GO:0005886">
    <property type="term" value="C:plasma membrane"/>
    <property type="evidence" value="ECO:0007669"/>
    <property type="project" value="TreeGrafter"/>
</dbReference>
<evidence type="ECO:0000313" key="11">
    <source>
        <dbReference type="EMBL" id="KAG2377018.1"/>
    </source>
</evidence>
<dbReference type="GO" id="GO:0015189">
    <property type="term" value="F:L-lysine transmembrane transporter activity"/>
    <property type="evidence" value="ECO:0007669"/>
    <property type="project" value="TreeGrafter"/>
</dbReference>
<feature type="transmembrane region" description="Helical" evidence="9">
    <location>
        <begin position="65"/>
        <end position="89"/>
    </location>
</feature>
<keyword evidence="7 9" id="KW-0472">Membrane</keyword>
<evidence type="ECO:0000256" key="7">
    <source>
        <dbReference type="ARBA" id="ARBA00023136"/>
    </source>
</evidence>
<feature type="region of interest" description="Disordered" evidence="8">
    <location>
        <begin position="592"/>
        <end position="613"/>
    </location>
</feature>
<feature type="transmembrane region" description="Helical" evidence="9">
    <location>
        <begin position="550"/>
        <end position="570"/>
    </location>
</feature>
<dbReference type="GO" id="GO:0005313">
    <property type="term" value="F:L-glutamate transmembrane transporter activity"/>
    <property type="evidence" value="ECO:0007669"/>
    <property type="project" value="TreeGrafter"/>
</dbReference>
<feature type="transmembrane region" description="Helical" evidence="9">
    <location>
        <begin position="460"/>
        <end position="483"/>
    </location>
</feature>
<dbReference type="PANTHER" id="PTHR43243">
    <property type="entry name" value="INNER MEMBRANE TRANSPORTER YGJI-RELATED"/>
    <property type="match status" value="1"/>
</dbReference>
<dbReference type="EMBL" id="JABFOF010000010">
    <property type="protein sequence ID" value="KAG2377018.1"/>
    <property type="molecule type" value="Genomic_DNA"/>
</dbReference>
<dbReference type="FunFam" id="1.20.1740.10:FF:000035">
    <property type="entry name" value="Cationic amino acid transporter 5"/>
    <property type="match status" value="1"/>
</dbReference>
<keyword evidence="3" id="KW-0813">Transport</keyword>